<keyword evidence="1" id="KW-0812">Transmembrane</keyword>
<proteinExistence type="predicted"/>
<keyword evidence="1" id="KW-0472">Membrane</keyword>
<reference evidence="2" key="1">
    <citation type="submission" date="2021-05" db="EMBL/GenBank/DDBJ databases">
        <title>Plant Virus Collection isolate.</title>
        <authorList>
            <person name="Knierim D."/>
            <person name="Margaria P."/>
            <person name="Menzel W."/>
            <person name="Winter S."/>
        </authorList>
    </citation>
    <scope>NUCLEOTIDE SEQUENCE</scope>
    <source>
        <strain evidence="2">DSMZ PV-0085</strain>
    </source>
</reference>
<name>A0A8F8N095_9RHAB</name>
<accession>A0A8F8N095</accession>
<evidence type="ECO:0000313" key="2">
    <source>
        <dbReference type="EMBL" id="QYA72462.1"/>
    </source>
</evidence>
<keyword evidence="1" id="KW-1133">Transmembrane helix</keyword>
<dbReference type="EMBL" id="MZ202327">
    <property type="protein sequence ID" value="QYA72462.1"/>
    <property type="molecule type" value="Viral_cRNA"/>
</dbReference>
<sequence>MVSKITLLCFAITCDVLISMGTVQGVFNHSVGPLAVCSPDMEDARAYTENCYRRCSRNKEPSTHGYVWLYSDTAPKGGPVVTRCNKVRVKQVFTETWSFSFIKGTPTRMTLDVTEAECVAVMRSQCPTHNCNIKAPSELPEEYHYASDTEVVQDYLEILSMPSGLDYMEENLRITPSQSKFSFQLTDGKGQEGQYIYFWDTKYDDTKCPFDSFQSHGCDKYDSPLDLINCRESRFVIPSIANSTTLVGACQGLQKSTTGLIYKWDDRPDSIANDSKRIALTKNDQTAGNVATLRVLVADSLNAVDEDLCHTQCEMLDFILRSDRKREVLTRIGGSYLVVSKTSYIRQCRPLVGCRIVKPHYFCGNPNRVAIICHGKVWYWDPLKSYVDEGMNCERRVAGTKLVFAVGNHEYAIDDDMHVELPEHETYGISHDLLASSEDRISKDIVDPTELRNSWQSHIAKEGRMSIEPLSQDKQVSHWDAEFSNPLTWLTSAGGWILDMSHKVTLWATVFLTLGALVAGAKVWEIMRKANRKSQYKRTNTEPHDSQATWI</sequence>
<gene>
    <name evidence="2" type="primary">G</name>
</gene>
<evidence type="ECO:0000256" key="1">
    <source>
        <dbReference type="SAM" id="Phobius"/>
    </source>
</evidence>
<feature type="transmembrane region" description="Helical" evidence="1">
    <location>
        <begin position="504"/>
        <end position="524"/>
    </location>
</feature>
<protein>
    <submittedName>
        <fullName evidence="2">Glycoprotein</fullName>
    </submittedName>
</protein>
<organism evidence="2">
    <name type="scientific">Cytorhabdovirus lactucanecante</name>
    <dbReference type="NCBI Taxonomy" id="1985702"/>
    <lineage>
        <taxon>Viruses</taxon>
        <taxon>Riboviria</taxon>
        <taxon>Orthornavirae</taxon>
        <taxon>Negarnaviricota</taxon>
        <taxon>Haploviricotina</taxon>
        <taxon>Monjiviricetes</taxon>
        <taxon>Mononegavirales</taxon>
        <taxon>Rhabdoviridae</taxon>
        <taxon>Betarhabdovirinae</taxon>
        <taxon>Alphacytorhabdovirus</taxon>
        <taxon>Alphacytorhabdovirus lactucanecante</taxon>
    </lineage>
</organism>